<accession>A0ABS7YFV5</accession>
<evidence type="ECO:0000313" key="1">
    <source>
        <dbReference type="EMBL" id="MCA1857419.1"/>
    </source>
</evidence>
<dbReference type="Proteomes" id="UP001198602">
    <property type="component" value="Unassembled WGS sequence"/>
</dbReference>
<keyword evidence="2" id="KW-1185">Reference proteome</keyword>
<dbReference type="EMBL" id="JAHYBX010000007">
    <property type="protein sequence ID" value="MCA1857419.1"/>
    <property type="molecule type" value="Genomic_DNA"/>
</dbReference>
<evidence type="ECO:0000313" key="2">
    <source>
        <dbReference type="Proteomes" id="UP001198602"/>
    </source>
</evidence>
<protein>
    <recommendedName>
        <fullName evidence="3">DUF2188 domain-containing protein</fullName>
    </recommendedName>
</protein>
<comment type="caution">
    <text evidence="1">The sequence shown here is derived from an EMBL/GenBank/DDBJ whole genome shotgun (WGS) entry which is preliminary data.</text>
</comment>
<dbReference type="RefSeq" id="WP_225239638.1">
    <property type="nucleotide sequence ID" value="NZ_JAHYBX010000007.1"/>
</dbReference>
<name>A0ABS7YFV5_9BURK</name>
<gene>
    <name evidence="1" type="ORF">LE190_16015</name>
</gene>
<reference evidence="1 2" key="1">
    <citation type="submission" date="2021-07" db="EMBL/GenBank/DDBJ databases">
        <title>Characterization of Violacein-producing bacteria and related species.</title>
        <authorList>
            <person name="Wilson H.S."/>
            <person name="De Leon M.E."/>
        </authorList>
    </citation>
    <scope>NUCLEOTIDE SEQUENCE [LARGE SCALE GENOMIC DNA]</scope>
    <source>
        <strain evidence="1 2">HSC-2F05</strain>
    </source>
</reference>
<evidence type="ECO:0008006" key="3">
    <source>
        <dbReference type="Google" id="ProtNLM"/>
    </source>
</evidence>
<sequence>MKLQVKDSGAWRNVLHFDASRAAEVEEAAAALLRAAGGLRTSMRIADGDLMMAYCEQPACTWRAA</sequence>
<organism evidence="1 2">
    <name type="scientific">Massilia hydrophila</name>
    <dbReference type="NCBI Taxonomy" id="3044279"/>
    <lineage>
        <taxon>Bacteria</taxon>
        <taxon>Pseudomonadati</taxon>
        <taxon>Pseudomonadota</taxon>
        <taxon>Betaproteobacteria</taxon>
        <taxon>Burkholderiales</taxon>
        <taxon>Oxalobacteraceae</taxon>
        <taxon>Telluria group</taxon>
        <taxon>Massilia</taxon>
    </lineage>
</organism>
<proteinExistence type="predicted"/>